<evidence type="ECO:0000259" key="5">
    <source>
        <dbReference type="PROSITE" id="PS50111"/>
    </source>
</evidence>
<dbReference type="PROSITE" id="PS50111">
    <property type="entry name" value="CHEMOTAXIS_TRANSDUC_2"/>
    <property type="match status" value="1"/>
</dbReference>
<keyword evidence="1 3" id="KW-0807">Transducer</keyword>
<dbReference type="GO" id="GO:0016020">
    <property type="term" value="C:membrane"/>
    <property type="evidence" value="ECO:0007669"/>
    <property type="project" value="InterPro"/>
</dbReference>
<dbReference type="GO" id="GO:0004888">
    <property type="term" value="F:transmembrane signaling receptor activity"/>
    <property type="evidence" value="ECO:0007669"/>
    <property type="project" value="InterPro"/>
</dbReference>
<dbReference type="OrthoDB" id="2489132at2"/>
<feature type="domain" description="Methyl-accepting transducer" evidence="5">
    <location>
        <begin position="15"/>
        <end position="251"/>
    </location>
</feature>
<accession>A0A1C3RFI4</accession>
<evidence type="ECO:0000313" key="7">
    <source>
        <dbReference type="Proteomes" id="UP000231658"/>
    </source>
</evidence>
<dbReference type="GO" id="GO:0007165">
    <property type="term" value="P:signal transduction"/>
    <property type="evidence" value="ECO:0007669"/>
    <property type="project" value="UniProtKB-KW"/>
</dbReference>
<organism evidence="6 7">
    <name type="scientific">Candidatus Terasakiella magnetica</name>
    <dbReference type="NCBI Taxonomy" id="1867952"/>
    <lineage>
        <taxon>Bacteria</taxon>
        <taxon>Pseudomonadati</taxon>
        <taxon>Pseudomonadota</taxon>
        <taxon>Alphaproteobacteria</taxon>
        <taxon>Rhodospirillales</taxon>
        <taxon>Terasakiellaceae</taxon>
        <taxon>Terasakiella</taxon>
    </lineage>
</organism>
<evidence type="ECO:0000256" key="1">
    <source>
        <dbReference type="ARBA" id="ARBA00023224"/>
    </source>
</evidence>
<dbReference type="RefSeq" id="WP_069186707.1">
    <property type="nucleotide sequence ID" value="NZ_FLYE01000008.1"/>
</dbReference>
<evidence type="ECO:0000256" key="3">
    <source>
        <dbReference type="PROSITE-ProRule" id="PRU00284"/>
    </source>
</evidence>
<dbReference type="InterPro" id="IPR004089">
    <property type="entry name" value="MCPsignal_dom"/>
</dbReference>
<reference evidence="6 7" key="1">
    <citation type="submission" date="2016-07" db="EMBL/GenBank/DDBJ databases">
        <authorList>
            <person name="Lefevre C.T."/>
        </authorList>
    </citation>
    <scope>NUCLEOTIDE SEQUENCE [LARGE SCALE GENOMIC DNA]</scope>
    <source>
        <strain evidence="6">PR1</strain>
    </source>
</reference>
<dbReference type="PRINTS" id="PR00260">
    <property type="entry name" value="CHEMTRNSDUCR"/>
</dbReference>
<protein>
    <submittedName>
        <fullName evidence="6">Putative methyl-accepting chemotaxis protein</fullName>
    </submittedName>
</protein>
<dbReference type="STRING" id="1867952.MTBPR1_160009"/>
<evidence type="ECO:0000313" key="6">
    <source>
        <dbReference type="EMBL" id="SCA56018.1"/>
    </source>
</evidence>
<dbReference type="InterPro" id="IPR004090">
    <property type="entry name" value="Chemotax_Me-accpt_rcpt"/>
</dbReference>
<dbReference type="Gene3D" id="1.10.287.950">
    <property type="entry name" value="Methyl-accepting chemotaxis protein"/>
    <property type="match status" value="1"/>
</dbReference>
<dbReference type="GO" id="GO:0006935">
    <property type="term" value="P:chemotaxis"/>
    <property type="evidence" value="ECO:0007669"/>
    <property type="project" value="InterPro"/>
</dbReference>
<dbReference type="Pfam" id="PF00015">
    <property type="entry name" value="MCPsignal"/>
    <property type="match status" value="1"/>
</dbReference>
<dbReference type="SMART" id="SM00283">
    <property type="entry name" value="MA"/>
    <property type="match status" value="1"/>
</dbReference>
<evidence type="ECO:0000256" key="2">
    <source>
        <dbReference type="ARBA" id="ARBA00029447"/>
    </source>
</evidence>
<keyword evidence="4" id="KW-0175">Coiled coil</keyword>
<gene>
    <name evidence="6" type="ORF">MTBPR1_160009</name>
</gene>
<proteinExistence type="inferred from homology"/>
<dbReference type="SUPFAM" id="SSF58104">
    <property type="entry name" value="Methyl-accepting chemotaxis protein (MCP) signaling domain"/>
    <property type="match status" value="1"/>
</dbReference>
<comment type="similarity">
    <text evidence="2">Belongs to the methyl-accepting chemotaxis (MCP) protein family.</text>
</comment>
<dbReference type="EMBL" id="FLYE01000008">
    <property type="protein sequence ID" value="SCA56018.1"/>
    <property type="molecule type" value="Genomic_DNA"/>
</dbReference>
<keyword evidence="7" id="KW-1185">Reference proteome</keyword>
<dbReference type="PANTHER" id="PTHR32089">
    <property type="entry name" value="METHYL-ACCEPTING CHEMOTAXIS PROTEIN MCPB"/>
    <property type="match status" value="1"/>
</dbReference>
<name>A0A1C3RFI4_9PROT</name>
<dbReference type="Proteomes" id="UP000231658">
    <property type="component" value="Unassembled WGS sequence"/>
</dbReference>
<feature type="coiled-coil region" evidence="4">
    <location>
        <begin position="79"/>
        <end position="113"/>
    </location>
</feature>
<dbReference type="AlphaFoldDB" id="A0A1C3RFI4"/>
<dbReference type="PANTHER" id="PTHR32089:SF112">
    <property type="entry name" value="LYSOZYME-LIKE PROTEIN-RELATED"/>
    <property type="match status" value="1"/>
</dbReference>
<evidence type="ECO:0000256" key="4">
    <source>
        <dbReference type="SAM" id="Coils"/>
    </source>
</evidence>
<sequence>MKDNVQSAVQQIAQDVGSLAIEVVDVAANVDMVSNRVASQVEGFKTLETATREVVGSNVEIAGSSIRLQEETSQRKIEIEDTKHTAQASLDEIRQLIEEVSGINGEMGELNEALDTVGKVAKEISIIASQTKLLALNATIEAARAGKLGKGFAVVADEVKALAGQTETATDQIAESLKALTETIYSVGKRSAASVDTARSVQVGAQSIGGAFEQVDQMIESLDGGLDEIVSSTNRIETQCSHLDETVIDLSKGVEQSQQNLEQANVRLNLLKGLSEDLVGEVAEIDVETNDTTYIQLAQKTANRISELFEQGLEAGHIKEAALFDRNHQPVLGSNPKQFTTPALPFYERVLPDIQEEVFASAPEIAACIAVDTKGYLPVHNKQFCNPQRPHDPEWNQAHCRNKMFFNDTVGLKAAQSQKSFLLQVYRRDLGNGQSTMLKSLSAPIFVKGKHWGALRVGYKVE</sequence>